<dbReference type="Proteomes" id="UP001642409">
    <property type="component" value="Unassembled WGS sequence"/>
</dbReference>
<evidence type="ECO:0000313" key="2">
    <source>
        <dbReference type="EMBL" id="CAL6073868.1"/>
    </source>
</evidence>
<comment type="caution">
    <text evidence="1">The sequence shown here is derived from an EMBL/GenBank/DDBJ whole genome shotgun (WGS) entry which is preliminary data.</text>
</comment>
<dbReference type="AlphaFoldDB" id="A0AA86NMA6"/>
<proteinExistence type="predicted"/>
<reference evidence="2 3" key="2">
    <citation type="submission" date="2024-07" db="EMBL/GenBank/DDBJ databases">
        <authorList>
            <person name="Akdeniz Z."/>
        </authorList>
    </citation>
    <scope>NUCLEOTIDE SEQUENCE [LARGE SCALE GENOMIC DNA]</scope>
</reference>
<dbReference type="EMBL" id="CATOUU010000241">
    <property type="protein sequence ID" value="CAI9922007.1"/>
    <property type="molecule type" value="Genomic_DNA"/>
</dbReference>
<gene>
    <name evidence="2" type="ORF">HINF_LOCUS56309</name>
    <name evidence="1" type="ORF">HINF_LOCUS9652</name>
</gene>
<dbReference type="EMBL" id="CAXDID020000303">
    <property type="protein sequence ID" value="CAL6073868.1"/>
    <property type="molecule type" value="Genomic_DNA"/>
</dbReference>
<evidence type="ECO:0000313" key="3">
    <source>
        <dbReference type="Proteomes" id="UP001642409"/>
    </source>
</evidence>
<accession>A0AA86NMA6</accession>
<protein>
    <submittedName>
        <fullName evidence="2">Hypothetical_protein</fullName>
    </submittedName>
</protein>
<reference evidence="1" key="1">
    <citation type="submission" date="2023-06" db="EMBL/GenBank/DDBJ databases">
        <authorList>
            <person name="Kurt Z."/>
        </authorList>
    </citation>
    <scope>NUCLEOTIDE SEQUENCE</scope>
</reference>
<sequence length="652" mass="73484">MIYMQFSSILIYKTLIDVQINNKCNNQIINQNQTYQYCNKGNSINQLKIDSSLQVSGDNHYIFLYSNTAQNTQLRVQLKQTQYFAVFGFIVQQLLYNCLVNVSIEFQIVNGALICQVCNIKVEKTTLIFIANGVTLSGLIYQAITSIKIHECSIQYRFNCNYSSGIVNYIANNIPTFIIVDVSLLGKNIFSYQISGYIASLINASTLINCTNLQVCTSEQEFGESNGGVHIIGSVIKDCQDACTTGIPTYGLCLEDLQYGSIVDYQNVCLDPFEFVNHTCVCKYGYILNQSKCVNVVDSLINLDQQLLQNISAINYTIDSNFAILDGLLASNYSQLENQLNNTKQLLELNISALSEDSNANLKFKAQYLERMFSSNITQEKQLFVSLSTQLQYDCINNFTDINMKINNFQTMAQNNLKQNISILNSSIKSKYISLDDYIYQKSNQVQQYLNSSQQFSNSNRQNKINQLDKYIFDNVTKFTQYQAELLLSLSNRVAQTANYIKQNYSQLISYIQGTFANYDYLKAKCNPGSVCGSTTNYQKRDALCPEYSYQVHGTYPSTQQDGGPNSRKPCDFKITMNSGRFARLSCSTSGWYSTSSCAVPSSFKYGGSEEASKSDCSGSVNFPTVTVDLCQSTTVPKYRYFNEATWECSCV</sequence>
<organism evidence="1">
    <name type="scientific">Hexamita inflata</name>
    <dbReference type="NCBI Taxonomy" id="28002"/>
    <lineage>
        <taxon>Eukaryota</taxon>
        <taxon>Metamonada</taxon>
        <taxon>Diplomonadida</taxon>
        <taxon>Hexamitidae</taxon>
        <taxon>Hexamitinae</taxon>
        <taxon>Hexamita</taxon>
    </lineage>
</organism>
<evidence type="ECO:0000313" key="1">
    <source>
        <dbReference type="EMBL" id="CAI9922007.1"/>
    </source>
</evidence>
<keyword evidence="3" id="KW-1185">Reference proteome</keyword>
<name>A0AA86NMA6_9EUKA</name>